<dbReference type="Proteomes" id="UP001501803">
    <property type="component" value="Unassembled WGS sequence"/>
</dbReference>
<evidence type="ECO:0000313" key="9">
    <source>
        <dbReference type="EMBL" id="GAA3882018.1"/>
    </source>
</evidence>
<evidence type="ECO:0000256" key="6">
    <source>
        <dbReference type="ARBA" id="ARBA00023136"/>
    </source>
</evidence>
<evidence type="ECO:0000256" key="5">
    <source>
        <dbReference type="ARBA" id="ARBA00022989"/>
    </source>
</evidence>
<feature type="transmembrane region" description="Helical" evidence="7">
    <location>
        <begin position="160"/>
        <end position="182"/>
    </location>
</feature>
<keyword evidence="3" id="KW-1003">Cell membrane</keyword>
<dbReference type="InterPro" id="IPR000515">
    <property type="entry name" value="MetI-like"/>
</dbReference>
<dbReference type="Pfam" id="PF00528">
    <property type="entry name" value="BPD_transp_1"/>
    <property type="match status" value="1"/>
</dbReference>
<evidence type="ECO:0000256" key="1">
    <source>
        <dbReference type="ARBA" id="ARBA00004651"/>
    </source>
</evidence>
<feature type="transmembrane region" description="Helical" evidence="7">
    <location>
        <begin position="269"/>
        <end position="288"/>
    </location>
</feature>
<keyword evidence="4 7" id="KW-0812">Transmembrane</keyword>
<dbReference type="RefSeq" id="WP_345067138.1">
    <property type="nucleotide sequence ID" value="NZ_BAABCN010000007.1"/>
</dbReference>
<reference evidence="10" key="1">
    <citation type="journal article" date="2019" name="Int. J. Syst. Evol. Microbiol.">
        <title>The Global Catalogue of Microorganisms (GCM) 10K type strain sequencing project: providing services to taxonomists for standard genome sequencing and annotation.</title>
        <authorList>
            <consortium name="The Broad Institute Genomics Platform"/>
            <consortium name="The Broad Institute Genome Sequencing Center for Infectious Disease"/>
            <person name="Wu L."/>
            <person name="Ma J."/>
        </authorList>
    </citation>
    <scope>NUCLEOTIDE SEQUENCE [LARGE SCALE GENOMIC DNA]</scope>
    <source>
        <strain evidence="10">JCM 17021</strain>
    </source>
</reference>
<feature type="transmembrane region" description="Helical" evidence="7">
    <location>
        <begin position="202"/>
        <end position="224"/>
    </location>
</feature>
<evidence type="ECO:0000313" key="10">
    <source>
        <dbReference type="Proteomes" id="UP001501803"/>
    </source>
</evidence>
<evidence type="ECO:0000259" key="8">
    <source>
        <dbReference type="PROSITE" id="PS50928"/>
    </source>
</evidence>
<organism evidence="9 10">
    <name type="scientific">Leifsonia kafniensis</name>
    <dbReference type="NCBI Taxonomy" id="475957"/>
    <lineage>
        <taxon>Bacteria</taxon>
        <taxon>Bacillati</taxon>
        <taxon>Actinomycetota</taxon>
        <taxon>Actinomycetes</taxon>
        <taxon>Micrococcales</taxon>
        <taxon>Microbacteriaceae</taxon>
        <taxon>Leifsonia</taxon>
    </lineage>
</organism>
<name>A0ABP7KLP1_9MICO</name>
<dbReference type="Pfam" id="PF19300">
    <property type="entry name" value="BPD_transp_1_N"/>
    <property type="match status" value="1"/>
</dbReference>
<evidence type="ECO:0000256" key="7">
    <source>
        <dbReference type="RuleBase" id="RU363032"/>
    </source>
</evidence>
<evidence type="ECO:0000256" key="3">
    <source>
        <dbReference type="ARBA" id="ARBA00022475"/>
    </source>
</evidence>
<dbReference type="Gene3D" id="1.10.3720.10">
    <property type="entry name" value="MetI-like"/>
    <property type="match status" value="1"/>
</dbReference>
<comment type="subcellular location">
    <subcellularLocation>
        <location evidence="1 7">Cell membrane</location>
        <topology evidence="1 7">Multi-pass membrane protein</topology>
    </subcellularLocation>
</comment>
<gene>
    <name evidence="9" type="ORF">GCM10022381_25340</name>
</gene>
<sequence>MTDAHTVEAPLVAAAPRGPALVGAWRRYSWIVSRVALAVLTLLIVSFVIYFATILLPGDAAQAVLGRNASEQALAALREQLGLNASPVVRYFNWLGGVVTGDFGQSLISHEPVTAAMWPRVLNTLLLVGLTAVIAVPLALAVGISAGVRQGRWWDGIVNTVTIILAGLPEFVVALLLVVVFSTGLFHVLPAVVILAPGASPISFPAALVLPIATLVIITVPYLIKQMRSSLIESLSSEYVTMAELKGLPQRVVVFRHAVRNSLIPSIQATALSIAFLIGGSVVVEFLFQYPGMGLALTSAVTQRDIPVLQFLVLVMAAGYVGFNLIADILTVLATPKLRTR</sequence>
<dbReference type="PANTHER" id="PTHR43163:SF3">
    <property type="entry name" value="PEPTIDE ABC TRANSPORTER PERMEASE PROTEIN"/>
    <property type="match status" value="1"/>
</dbReference>
<dbReference type="CDD" id="cd06261">
    <property type="entry name" value="TM_PBP2"/>
    <property type="match status" value="1"/>
</dbReference>
<comment type="similarity">
    <text evidence="7">Belongs to the binding-protein-dependent transport system permease family.</text>
</comment>
<protein>
    <submittedName>
        <fullName evidence="9">ABC transporter permease</fullName>
    </submittedName>
</protein>
<dbReference type="SUPFAM" id="SSF161098">
    <property type="entry name" value="MetI-like"/>
    <property type="match status" value="1"/>
</dbReference>
<keyword evidence="10" id="KW-1185">Reference proteome</keyword>
<keyword evidence="2 7" id="KW-0813">Transport</keyword>
<dbReference type="PANTHER" id="PTHR43163">
    <property type="entry name" value="DIPEPTIDE TRANSPORT SYSTEM PERMEASE PROTEIN DPPB-RELATED"/>
    <property type="match status" value="1"/>
</dbReference>
<dbReference type="InterPro" id="IPR035906">
    <property type="entry name" value="MetI-like_sf"/>
</dbReference>
<evidence type="ECO:0000256" key="2">
    <source>
        <dbReference type="ARBA" id="ARBA00022448"/>
    </source>
</evidence>
<dbReference type="PROSITE" id="PS50928">
    <property type="entry name" value="ABC_TM1"/>
    <property type="match status" value="1"/>
</dbReference>
<comment type="caution">
    <text evidence="9">The sequence shown here is derived from an EMBL/GenBank/DDBJ whole genome shotgun (WGS) entry which is preliminary data.</text>
</comment>
<proteinExistence type="inferred from homology"/>
<keyword evidence="6 7" id="KW-0472">Membrane</keyword>
<accession>A0ABP7KLP1</accession>
<dbReference type="EMBL" id="BAABCN010000007">
    <property type="protein sequence ID" value="GAA3882018.1"/>
    <property type="molecule type" value="Genomic_DNA"/>
</dbReference>
<feature type="transmembrane region" description="Helical" evidence="7">
    <location>
        <begin position="35"/>
        <end position="56"/>
    </location>
</feature>
<evidence type="ECO:0000256" key="4">
    <source>
        <dbReference type="ARBA" id="ARBA00022692"/>
    </source>
</evidence>
<keyword evidence="5 7" id="KW-1133">Transmembrane helix</keyword>
<feature type="domain" description="ABC transmembrane type-1" evidence="8">
    <location>
        <begin position="121"/>
        <end position="327"/>
    </location>
</feature>
<feature type="transmembrane region" description="Helical" evidence="7">
    <location>
        <begin position="125"/>
        <end position="148"/>
    </location>
</feature>
<feature type="transmembrane region" description="Helical" evidence="7">
    <location>
        <begin position="308"/>
        <end position="334"/>
    </location>
</feature>
<dbReference type="InterPro" id="IPR045621">
    <property type="entry name" value="BPD_transp_1_N"/>
</dbReference>